<gene>
    <name evidence="3" type="ORF">PXEA_LOCUS6977</name>
</gene>
<keyword evidence="4" id="KW-1185">Reference proteome</keyword>
<proteinExistence type="predicted"/>
<comment type="caution">
    <text evidence="3">The sequence shown here is derived from an EMBL/GenBank/DDBJ whole genome shotgun (WGS) entry which is preliminary data.</text>
</comment>
<reference evidence="3" key="1">
    <citation type="submission" date="2018-11" db="EMBL/GenBank/DDBJ databases">
        <authorList>
            <consortium name="Pathogen Informatics"/>
        </authorList>
    </citation>
    <scope>NUCLEOTIDE SEQUENCE</scope>
</reference>
<feature type="region of interest" description="Disordered" evidence="1">
    <location>
        <begin position="1"/>
        <end position="23"/>
    </location>
</feature>
<dbReference type="AlphaFoldDB" id="A0A3S5FCM6"/>
<evidence type="ECO:0000313" key="3">
    <source>
        <dbReference type="EMBL" id="VEL13537.1"/>
    </source>
</evidence>
<protein>
    <submittedName>
        <fullName evidence="3">Uncharacterized protein</fullName>
    </submittedName>
</protein>
<organism evidence="3 4">
    <name type="scientific">Protopolystoma xenopodis</name>
    <dbReference type="NCBI Taxonomy" id="117903"/>
    <lineage>
        <taxon>Eukaryota</taxon>
        <taxon>Metazoa</taxon>
        <taxon>Spiralia</taxon>
        <taxon>Lophotrochozoa</taxon>
        <taxon>Platyhelminthes</taxon>
        <taxon>Monogenea</taxon>
        <taxon>Polyopisthocotylea</taxon>
        <taxon>Polystomatidea</taxon>
        <taxon>Polystomatidae</taxon>
        <taxon>Protopolystoma</taxon>
    </lineage>
</organism>
<feature type="transmembrane region" description="Helical" evidence="2">
    <location>
        <begin position="29"/>
        <end position="49"/>
    </location>
</feature>
<keyword evidence="2" id="KW-0812">Transmembrane</keyword>
<keyword evidence="2" id="KW-0472">Membrane</keyword>
<accession>A0A3S5FCM6</accession>
<dbReference type="Proteomes" id="UP000784294">
    <property type="component" value="Unassembled WGS sequence"/>
</dbReference>
<dbReference type="EMBL" id="CAAALY010018073">
    <property type="protein sequence ID" value="VEL13537.1"/>
    <property type="molecule type" value="Genomic_DNA"/>
</dbReference>
<keyword evidence="2" id="KW-1133">Transmembrane helix</keyword>
<evidence type="ECO:0000256" key="2">
    <source>
        <dbReference type="SAM" id="Phobius"/>
    </source>
</evidence>
<sequence>MLQPQHKKGFYPCRHQSTKQSPDRRDLQVVFTLISACVVFNPGILRGGYSERPDFGSWLLGNCMLAATTIGLILIAWADVS</sequence>
<evidence type="ECO:0000313" key="4">
    <source>
        <dbReference type="Proteomes" id="UP000784294"/>
    </source>
</evidence>
<feature type="transmembrane region" description="Helical" evidence="2">
    <location>
        <begin position="55"/>
        <end position="78"/>
    </location>
</feature>
<evidence type="ECO:0000256" key="1">
    <source>
        <dbReference type="SAM" id="MobiDB-lite"/>
    </source>
</evidence>
<name>A0A3S5FCM6_9PLAT</name>